<keyword evidence="4" id="KW-1185">Reference proteome</keyword>
<gene>
    <name evidence="3" type="ORF">LNKW23_38490</name>
</gene>
<dbReference type="Pfam" id="PF01764">
    <property type="entry name" value="Lipase_3"/>
    <property type="match status" value="1"/>
</dbReference>
<organism evidence="3 4">
    <name type="scientific">Paralimibaculum aggregatum</name>
    <dbReference type="NCBI Taxonomy" id="3036245"/>
    <lineage>
        <taxon>Bacteria</taxon>
        <taxon>Pseudomonadati</taxon>
        <taxon>Pseudomonadota</taxon>
        <taxon>Alphaproteobacteria</taxon>
        <taxon>Rhodobacterales</taxon>
        <taxon>Paracoccaceae</taxon>
        <taxon>Paralimibaculum</taxon>
    </lineage>
</organism>
<comment type="caution">
    <text evidence="3">The sequence shown here is derived from an EMBL/GenBank/DDBJ whole genome shotgun (WGS) entry which is preliminary data.</text>
</comment>
<dbReference type="EMBL" id="BSYI01000039">
    <property type="protein sequence ID" value="GMG84633.1"/>
    <property type="molecule type" value="Genomic_DNA"/>
</dbReference>
<name>A0ABQ6LN80_9RHOB</name>
<dbReference type="Gene3D" id="3.40.50.1820">
    <property type="entry name" value="alpha/beta hydrolase"/>
    <property type="match status" value="1"/>
</dbReference>
<dbReference type="InterPro" id="IPR029058">
    <property type="entry name" value="AB_hydrolase_fold"/>
</dbReference>
<sequence>MEPTLRELSWMALDAYDSRSRINDTGAPSFADPAVESFFPGWVHQPTGQASNARNADASYASGMDANVYVNAARGQVVIAFRGTEFDGFFQAVGQGDIRDIGEANLDDDILTFFGYYQDDGLTLEDFFDEDGDLPTYLRDTFNLEGDDADTLDDVLDILAELGLDEGVQALARIGEQQLRNQVESALDTVLDVAAANPGMAISVTGHSLGGATAAAVAGALGIEVTLFDPAPYNTDALLDFARDKALEMLAARPGIDPAAFGWDTATAPAELLADSADTYRLEGSFVEGLYLTASPLDLPAGDRLDREIDLGAVLADPFTMHTPELVTLTLDSEIRASDSRPSLETLSTALPGLLARLDNADLVAPGGLLTVEDFIITLLITDPFYQLFADLMVRVQAEVADFAPEGSGEIRGPELEKMLIDVALRGLGQRFADGLAENPGGVGMIFGDPSGAGGPDMLIGAFGRAESYAPGTGRDLIATGAGAADEVRGSFEALNLDTLFDFAPEDSILFTGESFGRGAVSLTDGGRTLQISEGGAVAATIFLGQTADADLITVTGEAGGTRLRLGPSEDGISVEEARDVARIYEAGLGRIADIAGLNFWIDRREAGDLTEVELAATFLVSAEFAELVGEDPDNLDDSEFVGRLYLNILGREGDEDGQDFWEGQLEIEGFGRDDLLLSFAQSAENIADLPAVERLFEVEEGYWDFV</sequence>
<accession>A0ABQ6LN80</accession>
<evidence type="ECO:0000259" key="1">
    <source>
        <dbReference type="Pfam" id="PF01764"/>
    </source>
</evidence>
<dbReference type="RefSeq" id="WP_285673715.1">
    <property type="nucleotide sequence ID" value="NZ_BSYI01000039.1"/>
</dbReference>
<dbReference type="Proteomes" id="UP001239909">
    <property type="component" value="Unassembled WGS sequence"/>
</dbReference>
<dbReference type="SUPFAM" id="SSF53474">
    <property type="entry name" value="alpha/beta-Hydrolases"/>
    <property type="match status" value="1"/>
</dbReference>
<evidence type="ECO:0000259" key="2">
    <source>
        <dbReference type="Pfam" id="PF13946"/>
    </source>
</evidence>
<protein>
    <recommendedName>
        <fullName evidence="5">DUF4214 domain-containing protein</fullName>
    </recommendedName>
</protein>
<feature type="domain" description="DUF4214" evidence="2">
    <location>
        <begin position="616"/>
        <end position="688"/>
    </location>
</feature>
<evidence type="ECO:0008006" key="5">
    <source>
        <dbReference type="Google" id="ProtNLM"/>
    </source>
</evidence>
<dbReference type="InterPro" id="IPR002921">
    <property type="entry name" value="Fungal_lipase-type"/>
</dbReference>
<dbReference type="Pfam" id="PF13946">
    <property type="entry name" value="DUF4214"/>
    <property type="match status" value="1"/>
</dbReference>
<evidence type="ECO:0000313" key="3">
    <source>
        <dbReference type="EMBL" id="GMG84633.1"/>
    </source>
</evidence>
<reference evidence="3 4" key="1">
    <citation type="submission" date="2023-04" db="EMBL/GenBank/DDBJ databases">
        <title>Marinoamorphus aggregata gen. nov., sp. Nov., isolate from tissue of brittle star Ophioplocus japonicus.</title>
        <authorList>
            <person name="Kawano K."/>
            <person name="Sawayama S."/>
            <person name="Nakagawa S."/>
        </authorList>
    </citation>
    <scope>NUCLEOTIDE SEQUENCE [LARGE SCALE GENOMIC DNA]</scope>
    <source>
        <strain evidence="3 4">NKW23</strain>
    </source>
</reference>
<feature type="domain" description="Fungal lipase-type" evidence="1">
    <location>
        <begin position="183"/>
        <end position="218"/>
    </location>
</feature>
<dbReference type="InterPro" id="IPR025282">
    <property type="entry name" value="DUF4214"/>
</dbReference>
<proteinExistence type="predicted"/>
<evidence type="ECO:0000313" key="4">
    <source>
        <dbReference type="Proteomes" id="UP001239909"/>
    </source>
</evidence>